<dbReference type="RefSeq" id="WP_073340632.1">
    <property type="nucleotide sequence ID" value="NZ_FQXM01000032.1"/>
</dbReference>
<feature type="transmembrane region" description="Helical" evidence="1">
    <location>
        <begin position="46"/>
        <end position="68"/>
    </location>
</feature>
<feature type="transmembrane region" description="Helical" evidence="1">
    <location>
        <begin position="133"/>
        <end position="154"/>
    </location>
</feature>
<dbReference type="Proteomes" id="UP000184447">
    <property type="component" value="Unassembled WGS sequence"/>
</dbReference>
<dbReference type="EMBL" id="FQXM01000032">
    <property type="protein sequence ID" value="SHI01173.1"/>
    <property type="molecule type" value="Genomic_DNA"/>
</dbReference>
<gene>
    <name evidence="2" type="ORF">SAMN02745207_03800</name>
</gene>
<keyword evidence="3" id="KW-1185">Reference proteome</keyword>
<feature type="transmembrane region" description="Helical" evidence="1">
    <location>
        <begin position="80"/>
        <end position="98"/>
    </location>
</feature>
<proteinExistence type="predicted"/>
<name>A0A1M5XPH2_9CLOT</name>
<keyword evidence="1" id="KW-0472">Membrane</keyword>
<reference evidence="2 3" key="1">
    <citation type="submission" date="2016-11" db="EMBL/GenBank/DDBJ databases">
        <authorList>
            <person name="Jaros S."/>
            <person name="Januszkiewicz K."/>
            <person name="Wedrychowicz H."/>
        </authorList>
    </citation>
    <scope>NUCLEOTIDE SEQUENCE [LARGE SCALE GENOMIC DNA]</scope>
    <source>
        <strain evidence="2 3">DSM 8605</strain>
    </source>
</reference>
<evidence type="ECO:0000313" key="3">
    <source>
        <dbReference type="Proteomes" id="UP000184447"/>
    </source>
</evidence>
<dbReference type="AlphaFoldDB" id="A0A1M5XPH2"/>
<keyword evidence="1" id="KW-0812">Transmembrane</keyword>
<keyword evidence="1" id="KW-1133">Transmembrane helix</keyword>
<organism evidence="2 3">
    <name type="scientific">Clostridium grantii DSM 8605</name>
    <dbReference type="NCBI Taxonomy" id="1121316"/>
    <lineage>
        <taxon>Bacteria</taxon>
        <taxon>Bacillati</taxon>
        <taxon>Bacillota</taxon>
        <taxon>Clostridia</taxon>
        <taxon>Eubacteriales</taxon>
        <taxon>Clostridiaceae</taxon>
        <taxon>Clostridium</taxon>
    </lineage>
</organism>
<protein>
    <submittedName>
        <fullName evidence="2">Uncharacterized protein</fullName>
    </submittedName>
</protein>
<accession>A0A1M5XPH2</accession>
<sequence length="166" mass="18711">MKKTIKLLKGYWELNASGYNAFYLLFSLFLILISIMNIFVSPTEMIAAYSGFSIIVFSFSFIIIALFIGISSLNNNKFKFANILPFLLVVIYFIAATYNNHLPIMLSSTKVTEDNMFLAFGTEMAPYFEACKYFGGGQGLLILIISFLPAYYFSCKLPLKISEKVG</sequence>
<feature type="transmembrane region" description="Helical" evidence="1">
    <location>
        <begin position="21"/>
        <end position="40"/>
    </location>
</feature>
<dbReference type="STRING" id="1121316.SAMN02745207_03800"/>
<evidence type="ECO:0000256" key="1">
    <source>
        <dbReference type="SAM" id="Phobius"/>
    </source>
</evidence>
<evidence type="ECO:0000313" key="2">
    <source>
        <dbReference type="EMBL" id="SHI01173.1"/>
    </source>
</evidence>